<feature type="domain" description="Zn(2)-C6 fungal-type" evidence="9">
    <location>
        <begin position="35"/>
        <end position="65"/>
    </location>
</feature>
<dbReference type="OrthoDB" id="4356994at2759"/>
<evidence type="ECO:0000256" key="3">
    <source>
        <dbReference type="ARBA" id="ARBA00023015"/>
    </source>
</evidence>
<evidence type="ECO:0000256" key="4">
    <source>
        <dbReference type="ARBA" id="ARBA00023125"/>
    </source>
</evidence>
<dbReference type="CDD" id="cd00067">
    <property type="entry name" value="GAL4"/>
    <property type="match status" value="1"/>
</dbReference>
<dbReference type="InterPro" id="IPR050815">
    <property type="entry name" value="TF_fung"/>
</dbReference>
<dbReference type="InterPro" id="IPR007219">
    <property type="entry name" value="XnlR_reg_dom"/>
</dbReference>
<reference evidence="10 11" key="1">
    <citation type="submission" date="2019-06" db="EMBL/GenBank/DDBJ databases">
        <title>Draft genome sequence of the filamentous fungus Phialemoniopsis curvata isolated from diesel fuel.</title>
        <authorList>
            <person name="Varaljay V.A."/>
            <person name="Lyon W.J."/>
            <person name="Crouch A.L."/>
            <person name="Drake C.E."/>
            <person name="Hollomon J.M."/>
            <person name="Nadeau L.J."/>
            <person name="Nunn H.S."/>
            <person name="Stevenson B.S."/>
            <person name="Bojanowski C.L."/>
            <person name="Crookes-Goodson W.J."/>
        </authorList>
    </citation>
    <scope>NUCLEOTIDE SEQUENCE [LARGE SCALE GENOMIC DNA]</scope>
    <source>
        <strain evidence="10 11">D216</strain>
    </source>
</reference>
<dbReference type="SMART" id="SM00066">
    <property type="entry name" value="GAL4"/>
    <property type="match status" value="1"/>
</dbReference>
<accession>A0A507B700</accession>
<dbReference type="EMBL" id="SKBQ01000039">
    <property type="protein sequence ID" value="TPX12831.1"/>
    <property type="molecule type" value="Genomic_DNA"/>
</dbReference>
<evidence type="ECO:0000256" key="5">
    <source>
        <dbReference type="ARBA" id="ARBA00023163"/>
    </source>
</evidence>
<evidence type="ECO:0000313" key="10">
    <source>
        <dbReference type="EMBL" id="TPX12831.1"/>
    </source>
</evidence>
<dbReference type="InParanoid" id="A0A507B700"/>
<dbReference type="PROSITE" id="PS00463">
    <property type="entry name" value="ZN2_CY6_FUNGAL_1"/>
    <property type="match status" value="1"/>
</dbReference>
<evidence type="ECO:0000313" key="11">
    <source>
        <dbReference type="Proteomes" id="UP000319257"/>
    </source>
</evidence>
<sequence length="640" mass="71263">MGDHDLDLKDTSHIPVEPAPLRPRRRQGKDVERHACNICRERKVRCDRAFPKCGRCIRLREDCSYDSWTPGTALSQSAMARQLAELQQRLAKAEALLAAAAVGPGAQASTEAAPVDPFRPDLLGSQPVLRVGDPVAHDPLTQPFGGFGDISTDMGLDMDSFVDFDSALNFAGADLGTLNPEIFVSHAGLDAFAKENGVQREVPSPLPPSTHSSNANPLSPEELSRLYDIYFDTLHPSLPFLSRRRFSAALLASPSSYALHSLSYAVALLGTTMSAHHRSSQKSCYQLARRYFDLCEQDEQSGDLASIDSFQALILIVRYEIMGQRLERAWITIGRAIRLAKMLDLHQIDGDPSEVSELDLQLALPPTSDPALLEERRRSFWTLYVLESYVSTRTGMQCHLGEPSTFSVRLTSSGHIDSLRDDRPMPFFDDVIRSPDTLSVTSFAGCIFMIELALRCFEHSRNKGKGTAQMGFWDRQYALVKDVAERTKLLARYFDLSAIETDPVALSVCMNMCALEIHLHETAVQEVERQKLPASMALESQQQCTRAAEKVFQVTQHMLPRRGSQGDYLHLQSTFVAWPISMAIKVLGRDGPLQQQHAEQKSLIDKLVVLVNGLDRVEAQEGYWHATVQDVVAEVSWRAQ</sequence>
<protein>
    <recommendedName>
        <fullName evidence="9">Zn(2)-C6 fungal-type domain-containing protein</fullName>
    </recommendedName>
</protein>
<organism evidence="10 11">
    <name type="scientific">Thyridium curvatum</name>
    <dbReference type="NCBI Taxonomy" id="1093900"/>
    <lineage>
        <taxon>Eukaryota</taxon>
        <taxon>Fungi</taxon>
        <taxon>Dikarya</taxon>
        <taxon>Ascomycota</taxon>
        <taxon>Pezizomycotina</taxon>
        <taxon>Sordariomycetes</taxon>
        <taxon>Sordariomycetidae</taxon>
        <taxon>Thyridiales</taxon>
        <taxon>Thyridiaceae</taxon>
        <taxon>Thyridium</taxon>
    </lineage>
</organism>
<dbReference type="Gene3D" id="4.10.240.10">
    <property type="entry name" value="Zn(2)-C6 fungal-type DNA-binding domain"/>
    <property type="match status" value="1"/>
</dbReference>
<dbReference type="CDD" id="cd12148">
    <property type="entry name" value="fungal_TF_MHR"/>
    <property type="match status" value="1"/>
</dbReference>
<dbReference type="GeneID" id="41974158"/>
<dbReference type="PROSITE" id="PS50048">
    <property type="entry name" value="ZN2_CY6_FUNGAL_2"/>
    <property type="match status" value="1"/>
</dbReference>
<comment type="subcellular location">
    <subcellularLocation>
        <location evidence="1">Nucleus</location>
    </subcellularLocation>
</comment>
<keyword evidence="2" id="KW-0479">Metal-binding</keyword>
<dbReference type="GO" id="GO:0005634">
    <property type="term" value="C:nucleus"/>
    <property type="evidence" value="ECO:0007669"/>
    <property type="project" value="UniProtKB-SubCell"/>
</dbReference>
<keyword evidence="7" id="KW-0175">Coiled coil</keyword>
<dbReference type="SUPFAM" id="SSF57701">
    <property type="entry name" value="Zn2/Cys6 DNA-binding domain"/>
    <property type="match status" value="1"/>
</dbReference>
<feature type="coiled-coil region" evidence="7">
    <location>
        <begin position="76"/>
        <end position="103"/>
    </location>
</feature>
<keyword evidence="4" id="KW-0238">DNA-binding</keyword>
<comment type="caution">
    <text evidence="10">The sequence shown here is derived from an EMBL/GenBank/DDBJ whole genome shotgun (WGS) entry which is preliminary data.</text>
</comment>
<keyword evidence="5" id="KW-0804">Transcription</keyword>
<dbReference type="PANTHER" id="PTHR47338">
    <property type="entry name" value="ZN(II)2CYS6 TRANSCRIPTION FACTOR (EUROFUNG)-RELATED"/>
    <property type="match status" value="1"/>
</dbReference>
<name>A0A507B700_9PEZI</name>
<dbReference type="GO" id="GO:0003677">
    <property type="term" value="F:DNA binding"/>
    <property type="evidence" value="ECO:0007669"/>
    <property type="project" value="UniProtKB-KW"/>
</dbReference>
<evidence type="ECO:0000259" key="9">
    <source>
        <dbReference type="PROSITE" id="PS50048"/>
    </source>
</evidence>
<keyword evidence="6" id="KW-0539">Nucleus</keyword>
<feature type="compositionally biased region" description="Basic and acidic residues" evidence="8">
    <location>
        <begin position="1"/>
        <end position="12"/>
    </location>
</feature>
<dbReference type="Pfam" id="PF00172">
    <property type="entry name" value="Zn_clus"/>
    <property type="match status" value="1"/>
</dbReference>
<dbReference type="PANTHER" id="PTHR47338:SF3">
    <property type="entry name" value="C6 FINGER DOMAIN TRANSCRIPTION FACTOR DBAA-RELATED"/>
    <property type="match status" value="1"/>
</dbReference>
<dbReference type="GO" id="GO:0008270">
    <property type="term" value="F:zinc ion binding"/>
    <property type="evidence" value="ECO:0007669"/>
    <property type="project" value="InterPro"/>
</dbReference>
<dbReference type="InterPro" id="IPR036864">
    <property type="entry name" value="Zn2-C6_fun-type_DNA-bd_sf"/>
</dbReference>
<proteinExistence type="predicted"/>
<evidence type="ECO:0000256" key="1">
    <source>
        <dbReference type="ARBA" id="ARBA00004123"/>
    </source>
</evidence>
<dbReference type="SMART" id="SM00906">
    <property type="entry name" value="Fungal_trans"/>
    <property type="match status" value="1"/>
</dbReference>
<dbReference type="AlphaFoldDB" id="A0A507B700"/>
<evidence type="ECO:0000256" key="8">
    <source>
        <dbReference type="SAM" id="MobiDB-lite"/>
    </source>
</evidence>
<evidence type="ECO:0000256" key="6">
    <source>
        <dbReference type="ARBA" id="ARBA00023242"/>
    </source>
</evidence>
<gene>
    <name evidence="10" type="ORF">E0L32_006711</name>
</gene>
<dbReference type="InterPro" id="IPR001138">
    <property type="entry name" value="Zn2Cys6_DnaBD"/>
</dbReference>
<evidence type="ECO:0000256" key="7">
    <source>
        <dbReference type="SAM" id="Coils"/>
    </source>
</evidence>
<evidence type="ECO:0000256" key="2">
    <source>
        <dbReference type="ARBA" id="ARBA00022723"/>
    </source>
</evidence>
<dbReference type="Pfam" id="PF04082">
    <property type="entry name" value="Fungal_trans"/>
    <property type="match status" value="1"/>
</dbReference>
<dbReference type="STRING" id="1093900.A0A507B700"/>
<keyword evidence="11" id="KW-1185">Reference proteome</keyword>
<dbReference type="RefSeq" id="XP_030994542.1">
    <property type="nucleotide sequence ID" value="XM_031141374.1"/>
</dbReference>
<dbReference type="Proteomes" id="UP000319257">
    <property type="component" value="Unassembled WGS sequence"/>
</dbReference>
<feature type="region of interest" description="Disordered" evidence="8">
    <location>
        <begin position="1"/>
        <end position="27"/>
    </location>
</feature>
<feature type="region of interest" description="Disordered" evidence="8">
    <location>
        <begin position="199"/>
        <end position="218"/>
    </location>
</feature>
<dbReference type="GO" id="GO:0000981">
    <property type="term" value="F:DNA-binding transcription factor activity, RNA polymerase II-specific"/>
    <property type="evidence" value="ECO:0007669"/>
    <property type="project" value="InterPro"/>
</dbReference>
<keyword evidence="3" id="KW-0805">Transcription regulation</keyword>
<dbReference type="GO" id="GO:0006351">
    <property type="term" value="P:DNA-templated transcription"/>
    <property type="evidence" value="ECO:0007669"/>
    <property type="project" value="InterPro"/>
</dbReference>